<evidence type="ECO:0000313" key="4">
    <source>
        <dbReference type="EMBL" id="MBB6052570.1"/>
    </source>
</evidence>
<dbReference type="PRINTS" id="PR00813">
    <property type="entry name" value="BCTERIALGSPG"/>
</dbReference>
<feature type="transmembrane region" description="Helical" evidence="2">
    <location>
        <begin position="12"/>
        <end position="38"/>
    </location>
</feature>
<evidence type="ECO:0000256" key="1">
    <source>
        <dbReference type="ARBA" id="ARBA00022481"/>
    </source>
</evidence>
<name>A0A7W9SUD6_ARMRO</name>
<dbReference type="Pfam" id="PF07963">
    <property type="entry name" value="N_methyl"/>
    <property type="match status" value="1"/>
</dbReference>
<dbReference type="InterPro" id="IPR000983">
    <property type="entry name" value="Bac_GSPG_pilin"/>
</dbReference>
<comment type="caution">
    <text evidence="4">The sequence shown here is derived from an EMBL/GenBank/DDBJ whole genome shotgun (WGS) entry which is preliminary data.</text>
</comment>
<dbReference type="PANTHER" id="PTHR30093">
    <property type="entry name" value="GENERAL SECRETION PATHWAY PROTEIN G"/>
    <property type="match status" value="1"/>
</dbReference>
<dbReference type="NCBIfam" id="TIGR02532">
    <property type="entry name" value="IV_pilin_GFxxxE"/>
    <property type="match status" value="1"/>
</dbReference>
<reference evidence="4 5" key="1">
    <citation type="submission" date="2020-08" db="EMBL/GenBank/DDBJ databases">
        <title>Genomic Encyclopedia of Type Strains, Phase IV (KMG-IV): sequencing the most valuable type-strain genomes for metagenomic binning, comparative biology and taxonomic classification.</title>
        <authorList>
            <person name="Goeker M."/>
        </authorList>
    </citation>
    <scope>NUCLEOTIDE SEQUENCE [LARGE SCALE GENOMIC DNA]</scope>
    <source>
        <strain evidence="4 5">DSM 23562</strain>
    </source>
</reference>
<organism evidence="4 5">
    <name type="scientific">Armatimonas rosea</name>
    <dbReference type="NCBI Taxonomy" id="685828"/>
    <lineage>
        <taxon>Bacteria</taxon>
        <taxon>Bacillati</taxon>
        <taxon>Armatimonadota</taxon>
        <taxon>Armatimonadia</taxon>
        <taxon>Armatimonadales</taxon>
        <taxon>Armatimonadaceae</taxon>
        <taxon>Armatimonas</taxon>
    </lineage>
</organism>
<feature type="domain" description="DUF1559" evidence="3">
    <location>
        <begin position="39"/>
        <end position="170"/>
    </location>
</feature>
<gene>
    <name evidence="4" type="ORF">HNQ39_004391</name>
</gene>
<evidence type="ECO:0000313" key="5">
    <source>
        <dbReference type="Proteomes" id="UP000520814"/>
    </source>
</evidence>
<dbReference type="InterPro" id="IPR045584">
    <property type="entry name" value="Pilin-like"/>
</dbReference>
<dbReference type="NCBIfam" id="TIGR04294">
    <property type="entry name" value="pre_pil_HX9DG"/>
    <property type="match status" value="1"/>
</dbReference>
<evidence type="ECO:0000256" key="2">
    <source>
        <dbReference type="SAM" id="Phobius"/>
    </source>
</evidence>
<dbReference type="Pfam" id="PF07596">
    <property type="entry name" value="SBP_bac_10"/>
    <property type="match status" value="1"/>
</dbReference>
<keyword evidence="1" id="KW-0488">Methylation</keyword>
<dbReference type="Gene3D" id="3.30.700.10">
    <property type="entry name" value="Glycoprotein, Type 4 Pilin"/>
    <property type="match status" value="1"/>
</dbReference>
<dbReference type="InterPro" id="IPR011453">
    <property type="entry name" value="DUF1559"/>
</dbReference>
<dbReference type="AlphaFoldDB" id="A0A7W9SUD6"/>
<dbReference type="InterPro" id="IPR027558">
    <property type="entry name" value="Pre_pil_HX9DG_C"/>
</dbReference>
<sequence>MLTRTFSLHRRNAFTLIELLVVIAIIAILAAILFPVFAQARAKARQVSCLSNLKQVGTGLMMYTQDYDETLPGNSTLGTNGITDARWPAPAVSAHSAGLSEPLGWMQPFNAANPGTHRIWARDVQPYVKNLQIFHCPETKLRSSEAAGCTPSANTCEVTGVAGAGNGNIHLNGIAASKSLAAIPAPADIIFAHEVRNYNRVAQEKPRGILVGSEVQYTGFANAFYDSLHNGGANLLFCDGHAKWQKRSSIRFAQFGAPVSLNPGMPTNLSDDDTVSNTLGTLNYRAEF</sequence>
<dbReference type="RefSeq" id="WP_184201842.1">
    <property type="nucleotide sequence ID" value="NZ_JACHGW010000004.1"/>
</dbReference>
<protein>
    <submittedName>
        <fullName evidence="4">Prepilin-type N-terminal cleavage/methylation domain-containing protein/prepilin-type processing-associated H-X9-DG protein</fullName>
    </submittedName>
</protein>
<dbReference type="GO" id="GO:0015627">
    <property type="term" value="C:type II protein secretion system complex"/>
    <property type="evidence" value="ECO:0007669"/>
    <property type="project" value="InterPro"/>
</dbReference>
<evidence type="ECO:0000259" key="3">
    <source>
        <dbReference type="Pfam" id="PF07596"/>
    </source>
</evidence>
<dbReference type="EMBL" id="JACHGW010000004">
    <property type="protein sequence ID" value="MBB6052570.1"/>
    <property type="molecule type" value="Genomic_DNA"/>
</dbReference>
<accession>A0A7W9SUD6</accession>
<dbReference type="GO" id="GO:0015628">
    <property type="term" value="P:protein secretion by the type II secretion system"/>
    <property type="evidence" value="ECO:0007669"/>
    <property type="project" value="InterPro"/>
</dbReference>
<keyword evidence="2" id="KW-0812">Transmembrane</keyword>
<dbReference type="InterPro" id="IPR012902">
    <property type="entry name" value="N_methyl_site"/>
</dbReference>
<keyword evidence="2" id="KW-1133">Transmembrane helix</keyword>
<dbReference type="Proteomes" id="UP000520814">
    <property type="component" value="Unassembled WGS sequence"/>
</dbReference>
<keyword evidence="5" id="KW-1185">Reference proteome</keyword>
<dbReference type="SUPFAM" id="SSF54523">
    <property type="entry name" value="Pili subunits"/>
    <property type="match status" value="1"/>
</dbReference>
<proteinExistence type="predicted"/>
<keyword evidence="2" id="KW-0472">Membrane</keyword>